<reference evidence="2" key="1">
    <citation type="submission" date="2019-12" db="EMBL/GenBank/DDBJ databases">
        <title>Comparative genomics gives insights into the taxonomy of the Azoarcus-Aromatoleum group and reveals separate origins of nif in the plant-associated Azoarcus and non-plant-associated Aromatoleum sub-groups.</title>
        <authorList>
            <person name="Lafos M."/>
            <person name="Maluk M."/>
            <person name="Batista M."/>
            <person name="Junghare M."/>
            <person name="Carmona M."/>
            <person name="Faoro H."/>
            <person name="Cruz L.M."/>
            <person name="Battistoni F."/>
            <person name="De Souza E."/>
            <person name="Pedrosa F."/>
            <person name="Chen W.-M."/>
            <person name="Poole P.S."/>
            <person name="Dixon R.A."/>
            <person name="James E.K."/>
        </authorList>
    </citation>
    <scope>NUCLEOTIDE SEQUENCE</scope>
    <source>
        <strain evidence="2">LuFRes1</strain>
    </source>
</reference>
<keyword evidence="3" id="KW-1185">Reference proteome</keyword>
<evidence type="ECO:0000256" key="1">
    <source>
        <dbReference type="SAM" id="MobiDB-lite"/>
    </source>
</evidence>
<accession>A0ABX1PQH1</accession>
<gene>
    <name evidence="2" type="ORF">GO606_19605</name>
</gene>
<feature type="region of interest" description="Disordered" evidence="1">
    <location>
        <begin position="44"/>
        <end position="63"/>
    </location>
</feature>
<comment type="caution">
    <text evidence="2">The sequence shown here is derived from an EMBL/GenBank/DDBJ whole genome shotgun (WGS) entry which is preliminary data.</text>
</comment>
<dbReference type="Proteomes" id="UP000615989">
    <property type="component" value="Unassembled WGS sequence"/>
</dbReference>
<name>A0ABX1PQH1_9RHOO</name>
<proteinExistence type="predicted"/>
<dbReference type="EMBL" id="WTVG01000100">
    <property type="protein sequence ID" value="NMG26865.1"/>
    <property type="molecule type" value="Genomic_DNA"/>
</dbReference>
<dbReference type="RefSeq" id="WP_169120352.1">
    <property type="nucleotide sequence ID" value="NZ_WTVG02000039.1"/>
</dbReference>
<evidence type="ECO:0000313" key="3">
    <source>
        <dbReference type="Proteomes" id="UP000615989"/>
    </source>
</evidence>
<protein>
    <submittedName>
        <fullName evidence="2">Uncharacterized protein</fullName>
    </submittedName>
</protein>
<organism evidence="2 3">
    <name type="scientific">Aromatoleum anaerobium</name>
    <dbReference type="NCBI Taxonomy" id="182180"/>
    <lineage>
        <taxon>Bacteria</taxon>
        <taxon>Pseudomonadati</taxon>
        <taxon>Pseudomonadota</taxon>
        <taxon>Betaproteobacteria</taxon>
        <taxon>Rhodocyclales</taxon>
        <taxon>Rhodocyclaceae</taxon>
        <taxon>Aromatoleum</taxon>
    </lineage>
</organism>
<evidence type="ECO:0000313" key="2">
    <source>
        <dbReference type="EMBL" id="NMG26865.1"/>
    </source>
</evidence>
<sequence>MNEIDRRSPYCLSPGIDVPTRDELLSLLSRSTLRGFYVDRAGDRAPARRGEAQQNEAAVDGTGWHRVSGEADEQGAQGCHADRDAWPGSPGCRVLSGEAVHESPDLDEAGWASCQGASQRAVSKL</sequence>